<organism evidence="1 2">
    <name type="scientific">Aedoeadaptatus coxii</name>
    <dbReference type="NCBI Taxonomy" id="755172"/>
    <lineage>
        <taxon>Bacteria</taxon>
        <taxon>Bacillati</taxon>
        <taxon>Bacillota</taxon>
        <taxon>Tissierellia</taxon>
        <taxon>Tissierellales</taxon>
        <taxon>Peptoniphilaceae</taxon>
        <taxon>Aedoeadaptatus</taxon>
    </lineage>
</organism>
<dbReference type="EMBL" id="LSDG01000024">
    <property type="protein sequence ID" value="KXB66902.1"/>
    <property type="molecule type" value="Genomic_DNA"/>
</dbReference>
<sequence length="49" mass="5470">MPKAFFVIVPAGKGDGATGFFGLCKTDLKKDFLLETFLLNLPRKLLFFC</sequence>
<reference evidence="2" key="1">
    <citation type="submission" date="2016-01" db="EMBL/GenBank/DDBJ databases">
        <authorList>
            <person name="Mitreva M."/>
            <person name="Pepin K.H."/>
            <person name="Mihindukulasuriya K.A."/>
            <person name="Fulton R."/>
            <person name="Fronick C."/>
            <person name="O'Laughlin M."/>
            <person name="Miner T."/>
            <person name="Herter B."/>
            <person name="Rosa B.A."/>
            <person name="Cordes M."/>
            <person name="Tomlinson C."/>
            <person name="Wollam A."/>
            <person name="Palsikar V.B."/>
            <person name="Mardis E.R."/>
            <person name="Wilson R.K."/>
        </authorList>
    </citation>
    <scope>NUCLEOTIDE SEQUENCE [LARGE SCALE GENOMIC DNA]</scope>
    <source>
        <strain evidence="2">DNF00729</strain>
    </source>
</reference>
<name>A0A134AGQ8_9FIRM</name>
<dbReference type="PATRIC" id="fig|755172.3.peg.913"/>
<protein>
    <submittedName>
        <fullName evidence="1">Uncharacterized protein</fullName>
    </submittedName>
</protein>
<gene>
    <name evidence="1" type="ORF">HMPREF1863_00954</name>
</gene>
<proteinExistence type="predicted"/>
<evidence type="ECO:0000313" key="2">
    <source>
        <dbReference type="Proteomes" id="UP000070442"/>
    </source>
</evidence>
<dbReference type="Proteomes" id="UP000070442">
    <property type="component" value="Unassembled WGS sequence"/>
</dbReference>
<dbReference type="AlphaFoldDB" id="A0A134AGQ8"/>
<keyword evidence="2" id="KW-1185">Reference proteome</keyword>
<accession>A0A134AGQ8</accession>
<comment type="caution">
    <text evidence="1">The sequence shown here is derived from an EMBL/GenBank/DDBJ whole genome shotgun (WGS) entry which is preliminary data.</text>
</comment>
<evidence type="ECO:0000313" key="1">
    <source>
        <dbReference type="EMBL" id="KXB66902.1"/>
    </source>
</evidence>